<feature type="compositionally biased region" description="Pro residues" evidence="7">
    <location>
        <begin position="205"/>
        <end position="225"/>
    </location>
</feature>
<dbReference type="SMART" id="SM01141">
    <property type="entry name" value="DRY_EERY"/>
    <property type="match status" value="1"/>
</dbReference>
<dbReference type="InterPro" id="IPR040397">
    <property type="entry name" value="SWAP"/>
</dbReference>
<keyword evidence="10" id="KW-1185">Reference proteome</keyword>
<dbReference type="OrthoDB" id="5988368at2759"/>
<evidence type="ECO:0000259" key="8">
    <source>
        <dbReference type="PROSITE" id="PS50128"/>
    </source>
</evidence>
<sequence>MVSSLLTEIWTMSVLFDPHEVGINGQSNLRKLITPRTRRKEDDLLVFGYACKLFENSQKAASFDEGKSIIPWMGDESLLIDRYDARLYFTDKVQFVYKPPEVPPSLTPEEEEMERRCNEERYMDLHRDSTEHELQQEEEMKRFQQALREDGAYNSVAFNYQYNASEHQHLQSDSNYEATQNEGLILYQAQQASSTLAPSVQEMVSPPPPPPPPPPPFQQPEPFSPPEELEIPPEMEIPETAKMQAIIERTAVFVAKQGKQMEILVKAKQSGNPQFDFLLMDNWLNPYYQQVLRYVTEGKYIPIIEKQPLPQPREEAEESASEEESDGEYELHPLLQASLHKKVTRSQPSSASSSPLPDPLGNKFSRTFAPVSGCSLSNAAAQEHDGGHYLHYSEVDEAFDYSMWYPPDDMYGHYVSSTGYTYHPPVVPILSVADMIPPPPPPPGKDQEWLESTTSMPPLPPPPPPPVPPAIFLPNTVEIPAGIPGMSTMSLAPDQIIPPPPDLQPIVDKLANYVAKNGPDFESIIKAKSDPRFEFLNPWNTHYSYYELKKREALEAVQQHVETEIEKDQAEVSKGPISFSIKTKDTKKPKIEYRTSVIYKQSYEQEQSDEDADAEADSEAENQETSDVTGEQESTNKQECADSSQESSEQSTDDLNQQMDSIKAAERIAKHLESESRDKQLQLERRRKASLFISMLKQTNPGDEIEAN</sequence>
<feature type="compositionally biased region" description="Low complexity" evidence="7">
    <location>
        <begin position="346"/>
        <end position="355"/>
    </location>
</feature>
<feature type="compositionally biased region" description="Acidic residues" evidence="7">
    <location>
        <begin position="315"/>
        <end position="328"/>
    </location>
</feature>
<keyword evidence="1" id="KW-0507">mRNA processing</keyword>
<keyword evidence="3" id="KW-0694">RNA-binding</keyword>
<accession>A0A9X0D7M5</accession>
<dbReference type="Pfam" id="PF01805">
    <property type="entry name" value="Surp"/>
    <property type="match status" value="2"/>
</dbReference>
<gene>
    <name evidence="9" type="ORF">OS493_001233</name>
</gene>
<evidence type="ECO:0000256" key="2">
    <source>
        <dbReference type="ARBA" id="ARBA00022737"/>
    </source>
</evidence>
<dbReference type="AlphaFoldDB" id="A0A9X0D7M5"/>
<keyword evidence="6" id="KW-0508">mRNA splicing</keyword>
<evidence type="ECO:0000256" key="7">
    <source>
        <dbReference type="SAM" id="MobiDB-lite"/>
    </source>
</evidence>
<evidence type="ECO:0000256" key="4">
    <source>
        <dbReference type="ARBA" id="ARBA00023015"/>
    </source>
</evidence>
<keyword evidence="4" id="KW-0805">Transcription regulation</keyword>
<protein>
    <recommendedName>
        <fullName evidence="8">SURP motif domain-containing protein</fullName>
    </recommendedName>
</protein>
<dbReference type="SUPFAM" id="SSF109905">
    <property type="entry name" value="Surp module (SWAP domain)"/>
    <property type="match status" value="2"/>
</dbReference>
<evidence type="ECO:0000256" key="6">
    <source>
        <dbReference type="ARBA" id="ARBA00023187"/>
    </source>
</evidence>
<keyword evidence="2" id="KW-0677">Repeat</keyword>
<dbReference type="PANTHER" id="PTHR13161:SF15">
    <property type="entry name" value="SPLICING FACTOR, SUPPRESSOR OF WHITE-APRICOT HOMOLOG"/>
    <property type="match status" value="1"/>
</dbReference>
<reference evidence="9" key="1">
    <citation type="submission" date="2023-01" db="EMBL/GenBank/DDBJ databases">
        <title>Genome assembly of the deep-sea coral Lophelia pertusa.</title>
        <authorList>
            <person name="Herrera S."/>
            <person name="Cordes E."/>
        </authorList>
    </citation>
    <scope>NUCLEOTIDE SEQUENCE</scope>
    <source>
        <strain evidence="9">USNM1676648</strain>
        <tissue evidence="9">Polyp</tissue>
    </source>
</reference>
<dbReference type="PROSITE" id="PS50128">
    <property type="entry name" value="SURP"/>
    <property type="match status" value="2"/>
</dbReference>
<feature type="compositionally biased region" description="Basic and acidic residues" evidence="7">
    <location>
        <begin position="663"/>
        <end position="681"/>
    </location>
</feature>
<comment type="caution">
    <text evidence="9">The sequence shown here is derived from an EMBL/GenBank/DDBJ whole genome shotgun (WGS) entry which is preliminary data.</text>
</comment>
<feature type="region of interest" description="Disordered" evidence="7">
    <location>
        <begin position="340"/>
        <end position="362"/>
    </location>
</feature>
<dbReference type="Gene3D" id="1.10.10.790">
    <property type="entry name" value="Surp module"/>
    <property type="match status" value="2"/>
</dbReference>
<dbReference type="InterPro" id="IPR035967">
    <property type="entry name" value="SWAP/Surp_sf"/>
</dbReference>
<dbReference type="PANTHER" id="PTHR13161">
    <property type="entry name" value="SPLICING FACTOR SUPPRESSOR OF WHITE APRICOT"/>
    <property type="match status" value="1"/>
</dbReference>
<dbReference type="InterPro" id="IPR000061">
    <property type="entry name" value="Surp"/>
</dbReference>
<organism evidence="9 10">
    <name type="scientific">Desmophyllum pertusum</name>
    <dbReference type="NCBI Taxonomy" id="174260"/>
    <lineage>
        <taxon>Eukaryota</taxon>
        <taxon>Metazoa</taxon>
        <taxon>Cnidaria</taxon>
        <taxon>Anthozoa</taxon>
        <taxon>Hexacorallia</taxon>
        <taxon>Scleractinia</taxon>
        <taxon>Caryophylliina</taxon>
        <taxon>Caryophylliidae</taxon>
        <taxon>Desmophyllum</taxon>
    </lineage>
</organism>
<feature type="compositionally biased region" description="Acidic residues" evidence="7">
    <location>
        <begin position="606"/>
        <end position="624"/>
    </location>
</feature>
<keyword evidence="5" id="KW-0804">Transcription</keyword>
<evidence type="ECO:0000256" key="1">
    <source>
        <dbReference type="ARBA" id="ARBA00022664"/>
    </source>
</evidence>
<feature type="domain" description="SURP motif" evidence="8">
    <location>
        <begin position="246"/>
        <end position="288"/>
    </location>
</feature>
<feature type="region of interest" description="Disordered" evidence="7">
    <location>
        <begin position="306"/>
        <end position="328"/>
    </location>
</feature>
<dbReference type="SMART" id="SM00648">
    <property type="entry name" value="SWAP"/>
    <property type="match status" value="2"/>
</dbReference>
<feature type="region of interest" description="Disordered" evidence="7">
    <location>
        <begin position="195"/>
        <end position="230"/>
    </location>
</feature>
<evidence type="ECO:0000256" key="3">
    <source>
        <dbReference type="ARBA" id="ARBA00022884"/>
    </source>
</evidence>
<dbReference type="Pfam" id="PF09750">
    <property type="entry name" value="DRY_EERY"/>
    <property type="match status" value="1"/>
</dbReference>
<evidence type="ECO:0000256" key="5">
    <source>
        <dbReference type="ARBA" id="ARBA00023163"/>
    </source>
</evidence>
<feature type="region of interest" description="Disordered" evidence="7">
    <location>
        <begin position="437"/>
        <end position="461"/>
    </location>
</feature>
<name>A0A9X0D7M5_9CNID</name>
<evidence type="ECO:0000313" key="9">
    <source>
        <dbReference type="EMBL" id="KAJ7387884.1"/>
    </source>
</evidence>
<feature type="region of interest" description="Disordered" evidence="7">
    <location>
        <begin position="600"/>
        <end position="681"/>
    </location>
</feature>
<dbReference type="GO" id="GO:0000395">
    <property type="term" value="P:mRNA 5'-splice site recognition"/>
    <property type="evidence" value="ECO:0007669"/>
    <property type="project" value="TreeGrafter"/>
</dbReference>
<evidence type="ECO:0000313" key="10">
    <source>
        <dbReference type="Proteomes" id="UP001163046"/>
    </source>
</evidence>
<dbReference type="GO" id="GO:0003723">
    <property type="term" value="F:RNA binding"/>
    <property type="evidence" value="ECO:0007669"/>
    <property type="project" value="UniProtKB-KW"/>
</dbReference>
<feature type="domain" description="SURP motif" evidence="8">
    <location>
        <begin position="506"/>
        <end position="546"/>
    </location>
</feature>
<proteinExistence type="predicted"/>
<dbReference type="InterPro" id="IPR019147">
    <property type="entry name" value="SWAP_N_domain"/>
</dbReference>
<feature type="non-terminal residue" evidence="9">
    <location>
        <position position="1"/>
    </location>
</feature>
<dbReference type="EMBL" id="MU825873">
    <property type="protein sequence ID" value="KAJ7387884.1"/>
    <property type="molecule type" value="Genomic_DNA"/>
</dbReference>
<dbReference type="Proteomes" id="UP001163046">
    <property type="component" value="Unassembled WGS sequence"/>
</dbReference>